<name>A0A160TLY0_9ZZZZ</name>
<accession>A0A160TLY0</accession>
<keyword evidence="2" id="KW-0413">Isomerase</keyword>
<dbReference type="Pfam" id="PF01557">
    <property type="entry name" value="FAA_hydrolase"/>
    <property type="match status" value="1"/>
</dbReference>
<feature type="domain" description="Fumarylacetoacetase-like C-terminal" evidence="1">
    <location>
        <begin position="6"/>
        <end position="192"/>
    </location>
</feature>
<dbReference type="AlphaFoldDB" id="A0A160TLY0"/>
<evidence type="ECO:0000259" key="1">
    <source>
        <dbReference type="Pfam" id="PF01557"/>
    </source>
</evidence>
<dbReference type="EMBL" id="CZQE01000180">
    <property type="protein sequence ID" value="CUS44784.1"/>
    <property type="molecule type" value="Genomic_DNA"/>
</dbReference>
<dbReference type="GO" id="GO:0018800">
    <property type="term" value="F:5-oxopent-3-ene-1,2,5-tricarboxylate decarboxylase activity"/>
    <property type="evidence" value="ECO:0007669"/>
    <property type="project" value="UniProtKB-EC"/>
</dbReference>
<dbReference type="InterPro" id="IPR036663">
    <property type="entry name" value="Fumarylacetoacetase_C_sf"/>
</dbReference>
<gene>
    <name evidence="2" type="ORF">MGWOODY_Smn1383</name>
</gene>
<evidence type="ECO:0000313" key="2">
    <source>
        <dbReference type="EMBL" id="CUS44784.1"/>
    </source>
</evidence>
<dbReference type="SUPFAM" id="SSF56529">
    <property type="entry name" value="FAH"/>
    <property type="match status" value="1"/>
</dbReference>
<organism evidence="2">
    <name type="scientific">hydrothermal vent metagenome</name>
    <dbReference type="NCBI Taxonomy" id="652676"/>
    <lineage>
        <taxon>unclassified sequences</taxon>
        <taxon>metagenomes</taxon>
        <taxon>ecological metagenomes</taxon>
    </lineage>
</organism>
<dbReference type="Gene3D" id="3.90.850.10">
    <property type="entry name" value="Fumarylacetoacetase-like, C-terminal domain"/>
    <property type="match status" value="1"/>
</dbReference>
<keyword evidence="2" id="KW-0456">Lyase</keyword>
<sequence>MIGGTAYGVALNDRAQLAALAEALTQAPYGKPPVAPILYVKPRNCFAANRSVVTIPADIAEVAVGATIAIERSMAGESVARLAIDLFAPHASFYRPAIAERCRDGFLPLGPAVAMPANLATIEIITCIAGVERHRWNLSRLVRDPAALNRDVSTFMTLVPGDILLSGIAGDAPVARAGEIIEVIAEGFPPLTVALIAEQQA</sequence>
<reference evidence="2" key="1">
    <citation type="submission" date="2015-10" db="EMBL/GenBank/DDBJ databases">
        <authorList>
            <person name="Gilbert D.G."/>
        </authorList>
    </citation>
    <scope>NUCLEOTIDE SEQUENCE</scope>
</reference>
<proteinExistence type="predicted"/>
<dbReference type="InterPro" id="IPR011234">
    <property type="entry name" value="Fumarylacetoacetase-like_C"/>
</dbReference>
<protein>
    <submittedName>
        <fullName evidence="2">5-carboxymethyl-2-oxo-hex-3-ene-1,7-dioate decarboxylase / 2-hydroxyhepta-2,4-diene-1,7-dioate isomerase # N-terminal subunit HpaG1</fullName>
        <ecNumber evidence="2">4.1.1.68</ecNumber>
    </submittedName>
</protein>
<dbReference type="EC" id="4.1.1.68" evidence="2"/>
<dbReference type="GO" id="GO:0016853">
    <property type="term" value="F:isomerase activity"/>
    <property type="evidence" value="ECO:0007669"/>
    <property type="project" value="UniProtKB-KW"/>
</dbReference>